<dbReference type="PANTHER" id="PTHR12969:SF7">
    <property type="entry name" value="INTRAFLAGELLAR TRANSPORT PROTEIN 52 HOMOLOG"/>
    <property type="match status" value="1"/>
</dbReference>
<feature type="domain" description="IFT52 GIFT" evidence="4">
    <location>
        <begin position="17"/>
        <end position="205"/>
    </location>
</feature>
<feature type="compositionally biased region" description="Low complexity" evidence="1">
    <location>
        <begin position="267"/>
        <end position="284"/>
    </location>
</feature>
<dbReference type="GO" id="GO:0030992">
    <property type="term" value="C:intraciliary transport particle B"/>
    <property type="evidence" value="ECO:0007669"/>
    <property type="project" value="TreeGrafter"/>
</dbReference>
<feature type="domain" description="IFT52 GIFT" evidence="4">
    <location>
        <begin position="236"/>
        <end position="326"/>
    </location>
</feature>
<dbReference type="Pfam" id="PF23355">
    <property type="entry name" value="IFT52_GIFT"/>
    <property type="match status" value="2"/>
</dbReference>
<evidence type="ECO:0000313" key="7">
    <source>
        <dbReference type="EMBL" id="KAA0165129.1"/>
    </source>
</evidence>
<dbReference type="EMBL" id="VLTM01000014">
    <property type="protein sequence ID" value="KAA0165129.1"/>
    <property type="molecule type" value="Genomic_DNA"/>
</dbReference>
<dbReference type="GO" id="GO:0005929">
    <property type="term" value="C:cilium"/>
    <property type="evidence" value="ECO:0007669"/>
    <property type="project" value="TreeGrafter"/>
</dbReference>
<dbReference type="AlphaFoldDB" id="A0A5A8CT03"/>
<evidence type="ECO:0000313" key="8">
    <source>
        <dbReference type="EMBL" id="KAA0175613.1"/>
    </source>
</evidence>
<dbReference type="EMBL" id="VLTN01000009">
    <property type="protein sequence ID" value="KAA0154901.1"/>
    <property type="molecule type" value="Genomic_DNA"/>
</dbReference>
<sequence length="570" mass="59407">MAAAAAGAGTPGDGRPTILFNASHREALHSGSGLDKLARRLRGAYKIELNKDPITPERLSSVRLLVLGRPNEPYTAEELEAIRVFVGAGGSLLALSGDGGDSRRGSNLNAVVSPYGLRFGADSVLRTAYHSSPYLHPKDCLITHPVVPASLEATIKRFVLRGAGKGAAAAAAASSAAGGGHAAEEEARRLDLRLAFPRGCTVEVATEDDADDDDDAIGGAASLAAVRRRRTAPTPVVLLTSGFVAYPVNQPIAAAFEAPHDPVAAAAMSSGPAASSASGSPSKSASRREGGRVVAAGSGDWMADKWLGKEHNSAVADAIVRWLLRDSSVSIAPEPSTDREVSDRHLLPDITSLAESLRACLQESEPLPRDFTRLFDAKLFGLGSDPTVLKEVVAAYAKLDIKHDPLSLIAPHFETPLPDLEPAVFPPTLREPPPPALEQFDLDEQFASERLRLAQLTNKCAPSGAEDLDFFIREAGEIVGVSQELPPDRKEARHVLEAVLRAVVNFKKLNQDDGPSAPAGAPPATPGSSAKPSAMFPSSHLASPAAGSAGMGPGVAAGFRSSAMRAPGGL</sequence>
<dbReference type="Proteomes" id="UP000323011">
    <property type="component" value="Unassembled WGS sequence"/>
</dbReference>
<feature type="domain" description="IFT52 central" evidence="3">
    <location>
        <begin position="353"/>
        <end position="435"/>
    </location>
</feature>
<comment type="caution">
    <text evidence="6">The sequence shown here is derived from an EMBL/GenBank/DDBJ whole genome shotgun (WGS) entry which is preliminary data.</text>
</comment>
<feature type="region of interest" description="Disordered" evidence="1">
    <location>
        <begin position="267"/>
        <end position="293"/>
    </location>
</feature>
<dbReference type="GO" id="GO:0042073">
    <property type="term" value="P:intraciliary transport"/>
    <property type="evidence" value="ECO:0007669"/>
    <property type="project" value="TreeGrafter"/>
</dbReference>
<proteinExistence type="predicted"/>
<dbReference type="InterPro" id="IPR048643">
    <property type="entry name" value="Itf52_C"/>
</dbReference>
<dbReference type="Proteomes" id="UP000322899">
    <property type="component" value="Unassembled WGS sequence"/>
</dbReference>
<protein>
    <recommendedName>
        <fullName evidence="13">Intraflagellar transport protein 52</fullName>
    </recommendedName>
</protein>
<evidence type="ECO:0000313" key="10">
    <source>
        <dbReference type="Proteomes" id="UP000323011"/>
    </source>
</evidence>
<evidence type="ECO:0000313" key="12">
    <source>
        <dbReference type="Proteomes" id="UP000325113"/>
    </source>
</evidence>
<name>A0A5A8CT03_CAFRO</name>
<dbReference type="Pfam" id="PF21178">
    <property type="entry name" value="Itf52_C"/>
    <property type="match status" value="1"/>
</dbReference>
<evidence type="ECO:0008006" key="13">
    <source>
        <dbReference type="Google" id="ProtNLM"/>
    </source>
</evidence>
<dbReference type="InterPro" id="IPR055458">
    <property type="entry name" value="IFT52_GIFT"/>
</dbReference>
<dbReference type="PANTHER" id="PTHR12969">
    <property type="entry name" value="NGD5/OSM-6/IFT52"/>
    <property type="match status" value="1"/>
</dbReference>
<dbReference type="EMBL" id="VLTO01000013">
    <property type="protein sequence ID" value="KAA0175613.1"/>
    <property type="molecule type" value="Genomic_DNA"/>
</dbReference>
<reference evidence="9 10" key="1">
    <citation type="submission" date="2019-07" db="EMBL/GenBank/DDBJ databases">
        <title>Genomes of Cafeteria roenbergensis.</title>
        <authorList>
            <person name="Fischer M.G."/>
            <person name="Hackl T."/>
            <person name="Roman M."/>
        </authorList>
    </citation>
    <scope>NUCLEOTIDE SEQUENCE [LARGE SCALE GENOMIC DNA]</scope>
    <source>
        <strain evidence="6 10">BVI</strain>
        <strain evidence="7 12">Cflag</strain>
        <strain evidence="8 9">E4-10P</strain>
        <strain evidence="5 11">RCC970-E3</strain>
    </source>
</reference>
<organism evidence="6 10">
    <name type="scientific">Cafeteria roenbergensis</name>
    <name type="common">Marine flagellate</name>
    <dbReference type="NCBI Taxonomy" id="33653"/>
    <lineage>
        <taxon>Eukaryota</taxon>
        <taxon>Sar</taxon>
        <taxon>Stramenopiles</taxon>
        <taxon>Bigyra</taxon>
        <taxon>Opalozoa</taxon>
        <taxon>Bicosoecida</taxon>
        <taxon>Cafeteriaceae</taxon>
        <taxon>Cafeteria</taxon>
    </lineage>
</organism>
<evidence type="ECO:0000259" key="4">
    <source>
        <dbReference type="Pfam" id="PF23355"/>
    </source>
</evidence>
<evidence type="ECO:0000313" key="9">
    <source>
        <dbReference type="Proteomes" id="UP000322899"/>
    </source>
</evidence>
<dbReference type="CDD" id="cd23683">
    <property type="entry name" value="IFT52_CTD"/>
    <property type="match status" value="1"/>
</dbReference>
<keyword evidence="10" id="KW-1185">Reference proteome</keyword>
<evidence type="ECO:0000313" key="11">
    <source>
        <dbReference type="Proteomes" id="UP000324907"/>
    </source>
</evidence>
<accession>A0A5A8CT03</accession>
<dbReference type="InterPro" id="IPR055460">
    <property type="entry name" value="IFT52_central"/>
</dbReference>
<evidence type="ECO:0000259" key="2">
    <source>
        <dbReference type="Pfam" id="PF21178"/>
    </source>
</evidence>
<dbReference type="GO" id="GO:0005814">
    <property type="term" value="C:centriole"/>
    <property type="evidence" value="ECO:0007669"/>
    <property type="project" value="TreeGrafter"/>
</dbReference>
<dbReference type="Pfam" id="PF23352">
    <property type="entry name" value="IFT52_central"/>
    <property type="match status" value="1"/>
</dbReference>
<feature type="region of interest" description="Disordered" evidence="1">
    <location>
        <begin position="510"/>
        <end position="570"/>
    </location>
</feature>
<dbReference type="InterPro" id="IPR029062">
    <property type="entry name" value="Class_I_gatase-like"/>
</dbReference>
<dbReference type="Proteomes" id="UP000324907">
    <property type="component" value="Unassembled WGS sequence"/>
</dbReference>
<dbReference type="SUPFAM" id="SSF52317">
    <property type="entry name" value="Class I glutamine amidotransferase-like"/>
    <property type="match status" value="1"/>
</dbReference>
<dbReference type="OMA" id="NWNVEQN"/>
<evidence type="ECO:0000256" key="1">
    <source>
        <dbReference type="SAM" id="MobiDB-lite"/>
    </source>
</evidence>
<dbReference type="Proteomes" id="UP000325113">
    <property type="component" value="Unassembled WGS sequence"/>
</dbReference>
<dbReference type="Gene3D" id="6.10.250.2800">
    <property type="match status" value="1"/>
</dbReference>
<evidence type="ECO:0000313" key="5">
    <source>
        <dbReference type="EMBL" id="KAA0151944.1"/>
    </source>
</evidence>
<dbReference type="GO" id="GO:0060271">
    <property type="term" value="P:cilium assembly"/>
    <property type="evidence" value="ECO:0007669"/>
    <property type="project" value="TreeGrafter"/>
</dbReference>
<dbReference type="OrthoDB" id="10259368at2759"/>
<evidence type="ECO:0000259" key="3">
    <source>
        <dbReference type="Pfam" id="PF23352"/>
    </source>
</evidence>
<dbReference type="EMBL" id="VLTL01000213">
    <property type="protein sequence ID" value="KAA0151944.1"/>
    <property type="molecule type" value="Genomic_DNA"/>
</dbReference>
<gene>
    <name evidence="8" type="ORF">FNF27_03026</name>
    <name evidence="5" type="ORF">FNF28_07089</name>
    <name evidence="6" type="ORF">FNF29_02042</name>
    <name evidence="7" type="ORF">FNF31_02145</name>
</gene>
<evidence type="ECO:0000313" key="6">
    <source>
        <dbReference type="EMBL" id="KAA0154901.1"/>
    </source>
</evidence>
<dbReference type="InterPro" id="IPR039975">
    <property type="entry name" value="IFT52"/>
</dbReference>
<feature type="domain" description="Intraflagellar transport protein 52 C-terminal" evidence="2">
    <location>
        <begin position="446"/>
        <end position="500"/>
    </location>
</feature>